<feature type="compositionally biased region" description="Basic and acidic residues" evidence="1">
    <location>
        <begin position="48"/>
        <end position="68"/>
    </location>
</feature>
<sequence length="133" mass="14469">MSADDRASDTTDHGAGDRVIGKHLAGHRTAEGAGRDALGPGLAAGGNHEARREGGQQELRNGHGDPPCRVRAVVPARNITQRNARRDRNVPRRHRYERTTANPVVRPARCGRRNGRSRRGGGRAGSPLPRPWR</sequence>
<evidence type="ECO:0000256" key="1">
    <source>
        <dbReference type="SAM" id="MobiDB-lite"/>
    </source>
</evidence>
<protein>
    <submittedName>
        <fullName evidence="2">Uncharacterized protein</fullName>
    </submittedName>
</protein>
<feature type="region of interest" description="Disordered" evidence="1">
    <location>
        <begin position="1"/>
        <end position="133"/>
    </location>
</feature>
<accession>A4WW14</accession>
<organism evidence="2">
    <name type="scientific">Cereibacter sphaeroides (strain ATCC 17025 / ATH 2.4.3)</name>
    <name type="common">Rhodobacter sphaeroides</name>
    <dbReference type="NCBI Taxonomy" id="349102"/>
    <lineage>
        <taxon>Bacteria</taxon>
        <taxon>Pseudomonadati</taxon>
        <taxon>Pseudomonadota</taxon>
        <taxon>Alphaproteobacteria</taxon>
        <taxon>Rhodobacterales</taxon>
        <taxon>Paracoccaceae</taxon>
        <taxon>Cereibacter</taxon>
    </lineage>
</organism>
<dbReference type="KEGG" id="rsq:Rsph17025_2691"/>
<dbReference type="AlphaFoldDB" id="A4WW14"/>
<dbReference type="HOGENOM" id="CLU_1905109_0_0_5"/>
<proteinExistence type="predicted"/>
<feature type="compositionally biased region" description="Basic residues" evidence="1">
    <location>
        <begin position="109"/>
        <end position="121"/>
    </location>
</feature>
<dbReference type="STRING" id="349102.Rsph17025_2691"/>
<gene>
    <name evidence="2" type="ordered locus">Rsph17025_2691</name>
</gene>
<name>A4WW14_CERS5</name>
<evidence type="ECO:0000313" key="2">
    <source>
        <dbReference type="EMBL" id="ABP71578.1"/>
    </source>
</evidence>
<dbReference type="EMBL" id="CP000661">
    <property type="protein sequence ID" value="ABP71578.1"/>
    <property type="molecule type" value="Genomic_DNA"/>
</dbReference>
<reference evidence="2" key="1">
    <citation type="submission" date="2007-04" db="EMBL/GenBank/DDBJ databases">
        <title>Complete sequence of chromosome of Rhodobacter sphaeroides ATCC 17025.</title>
        <authorList>
            <consortium name="US DOE Joint Genome Institute"/>
            <person name="Copeland A."/>
            <person name="Lucas S."/>
            <person name="Lapidus A."/>
            <person name="Barry K."/>
            <person name="Detter J.C."/>
            <person name="Glavina del Rio T."/>
            <person name="Hammon N."/>
            <person name="Israni S."/>
            <person name="Dalin E."/>
            <person name="Tice H."/>
            <person name="Pitluck S."/>
            <person name="Chertkov O."/>
            <person name="Brettin T."/>
            <person name="Bruce D."/>
            <person name="Han C."/>
            <person name="Schmutz J."/>
            <person name="Larimer F."/>
            <person name="Land M."/>
            <person name="Hauser L."/>
            <person name="Kyrpides N."/>
            <person name="Kim E."/>
            <person name="Richardson P."/>
            <person name="Mackenzie C."/>
            <person name="Choudhary M."/>
            <person name="Donohue T.J."/>
            <person name="Kaplan S."/>
        </authorList>
    </citation>
    <scope>NUCLEOTIDE SEQUENCE [LARGE SCALE GENOMIC DNA]</scope>
    <source>
        <strain evidence="2">ATCC 17025</strain>
    </source>
</reference>
<feature type="compositionally biased region" description="Basic and acidic residues" evidence="1">
    <location>
        <begin position="1"/>
        <end position="20"/>
    </location>
</feature>